<reference evidence="1 2" key="1">
    <citation type="journal article" date="2024" name="Commun. Biol.">
        <title>Comparative genomic analysis of thermophilic fungi reveals convergent evolutionary adaptations and gene losses.</title>
        <authorList>
            <person name="Steindorff A.S."/>
            <person name="Aguilar-Pontes M.V."/>
            <person name="Robinson A.J."/>
            <person name="Andreopoulos B."/>
            <person name="LaButti K."/>
            <person name="Kuo A."/>
            <person name="Mondo S."/>
            <person name="Riley R."/>
            <person name="Otillar R."/>
            <person name="Haridas S."/>
            <person name="Lipzen A."/>
            <person name="Grimwood J."/>
            <person name="Schmutz J."/>
            <person name="Clum A."/>
            <person name="Reid I.D."/>
            <person name="Moisan M.C."/>
            <person name="Butler G."/>
            <person name="Nguyen T.T.M."/>
            <person name="Dewar K."/>
            <person name="Conant G."/>
            <person name="Drula E."/>
            <person name="Henrissat B."/>
            <person name="Hansel C."/>
            <person name="Singer S."/>
            <person name="Hutchinson M.I."/>
            <person name="de Vries R.P."/>
            <person name="Natvig D.O."/>
            <person name="Powell A.J."/>
            <person name="Tsang A."/>
            <person name="Grigoriev I.V."/>
        </authorList>
    </citation>
    <scope>NUCLEOTIDE SEQUENCE [LARGE SCALE GENOMIC DNA]</scope>
    <source>
        <strain evidence="1 2">ATCC 24622</strain>
    </source>
</reference>
<evidence type="ECO:0008006" key="3">
    <source>
        <dbReference type="Google" id="ProtNLM"/>
    </source>
</evidence>
<name>A0ABR3VKM2_9PEZI</name>
<evidence type="ECO:0000313" key="1">
    <source>
        <dbReference type="EMBL" id="KAL1842036.1"/>
    </source>
</evidence>
<keyword evidence="2" id="KW-1185">Reference proteome</keyword>
<organism evidence="1 2">
    <name type="scientific">Phialemonium thermophilum</name>
    <dbReference type="NCBI Taxonomy" id="223376"/>
    <lineage>
        <taxon>Eukaryota</taxon>
        <taxon>Fungi</taxon>
        <taxon>Dikarya</taxon>
        <taxon>Ascomycota</taxon>
        <taxon>Pezizomycotina</taxon>
        <taxon>Sordariomycetes</taxon>
        <taxon>Sordariomycetidae</taxon>
        <taxon>Cephalothecales</taxon>
        <taxon>Cephalothecaceae</taxon>
        <taxon>Phialemonium</taxon>
    </lineage>
</organism>
<accession>A0ABR3VKM2</accession>
<evidence type="ECO:0000313" key="2">
    <source>
        <dbReference type="Proteomes" id="UP001586593"/>
    </source>
</evidence>
<protein>
    <recommendedName>
        <fullName evidence="3">Secreted protein</fullName>
    </recommendedName>
</protein>
<gene>
    <name evidence="1" type="ORF">VTK73DRAFT_3214</name>
</gene>
<proteinExistence type="predicted"/>
<dbReference type="EMBL" id="JAZHXJ010001996">
    <property type="protein sequence ID" value="KAL1842036.1"/>
    <property type="molecule type" value="Genomic_DNA"/>
</dbReference>
<dbReference type="Proteomes" id="UP001586593">
    <property type="component" value="Unassembled WGS sequence"/>
</dbReference>
<sequence length="95" mass="10448">MEYAVWVLVLGIATSTGREGQSADHTLQAASTPSQGSIALLFGRCTSALEYLSTRWDGRFRRLPGSVAQHDEHGFHWYGCDTDRGVHPLFALSQP</sequence>
<comment type="caution">
    <text evidence="1">The sequence shown here is derived from an EMBL/GenBank/DDBJ whole genome shotgun (WGS) entry which is preliminary data.</text>
</comment>